<feature type="domain" description="Doublecortin" evidence="1">
    <location>
        <begin position="1"/>
        <end position="65"/>
    </location>
</feature>
<dbReference type="Pfam" id="PF03607">
    <property type="entry name" value="DCX"/>
    <property type="match status" value="1"/>
</dbReference>
<dbReference type="Gene3D" id="3.10.20.230">
    <property type="entry name" value="Doublecortin domain"/>
    <property type="match status" value="1"/>
</dbReference>
<evidence type="ECO:0000313" key="2">
    <source>
        <dbReference type="EMBL" id="KAL0178210.1"/>
    </source>
</evidence>
<dbReference type="PANTHER" id="PTHR23004:SF10">
    <property type="entry name" value="DOUBLECORTIN DOMAIN-CONTAINING PROTEIN 2B"/>
    <property type="match status" value="1"/>
</dbReference>
<proteinExistence type="predicted"/>
<dbReference type="AlphaFoldDB" id="A0ABD0PWX8"/>
<organism evidence="2 3">
    <name type="scientific">Cirrhinus mrigala</name>
    <name type="common">Mrigala</name>
    <dbReference type="NCBI Taxonomy" id="683832"/>
    <lineage>
        <taxon>Eukaryota</taxon>
        <taxon>Metazoa</taxon>
        <taxon>Chordata</taxon>
        <taxon>Craniata</taxon>
        <taxon>Vertebrata</taxon>
        <taxon>Euteleostomi</taxon>
        <taxon>Actinopterygii</taxon>
        <taxon>Neopterygii</taxon>
        <taxon>Teleostei</taxon>
        <taxon>Ostariophysi</taxon>
        <taxon>Cypriniformes</taxon>
        <taxon>Cyprinidae</taxon>
        <taxon>Labeoninae</taxon>
        <taxon>Labeonini</taxon>
        <taxon>Cirrhinus</taxon>
    </lineage>
</organism>
<dbReference type="InterPro" id="IPR003533">
    <property type="entry name" value="Doublecortin_dom"/>
</dbReference>
<protein>
    <recommendedName>
        <fullName evidence="1">Doublecortin domain-containing protein</fullName>
    </recommendedName>
</protein>
<comment type="caution">
    <text evidence="2">The sequence shown here is derived from an EMBL/GenBank/DDBJ whole genome shotgun (WGS) entry which is preliminary data.</text>
</comment>
<evidence type="ECO:0000313" key="3">
    <source>
        <dbReference type="Proteomes" id="UP001529510"/>
    </source>
</evidence>
<dbReference type="EMBL" id="JAMKFB020000013">
    <property type="protein sequence ID" value="KAL0178210.1"/>
    <property type="molecule type" value="Genomic_DNA"/>
</dbReference>
<dbReference type="PANTHER" id="PTHR23004">
    <property type="entry name" value="DOUBLECORTIN DOMAIN CONTAINING 2"/>
    <property type="match status" value="1"/>
</dbReference>
<dbReference type="Proteomes" id="UP001529510">
    <property type="component" value="Unassembled WGS sequence"/>
</dbReference>
<dbReference type="InterPro" id="IPR036572">
    <property type="entry name" value="Doublecortin_dom_sf"/>
</dbReference>
<dbReference type="SMART" id="SM00537">
    <property type="entry name" value="DCX"/>
    <property type="match status" value="1"/>
</dbReference>
<dbReference type="PROSITE" id="PS50309">
    <property type="entry name" value="DC"/>
    <property type="match status" value="1"/>
</dbReference>
<evidence type="ECO:0000259" key="1">
    <source>
        <dbReference type="PROSITE" id="PS50309"/>
    </source>
</evidence>
<name>A0ABD0PWX8_CIRMR</name>
<feature type="non-terminal residue" evidence="2">
    <location>
        <position position="65"/>
    </location>
</feature>
<gene>
    <name evidence="2" type="ORF">M9458_027104</name>
</gene>
<reference evidence="2 3" key="1">
    <citation type="submission" date="2024-05" db="EMBL/GenBank/DDBJ databases">
        <title>Genome sequencing and assembly of Indian major carp, Cirrhinus mrigala (Hamilton, 1822).</title>
        <authorList>
            <person name="Mohindra V."/>
            <person name="Chowdhury L.M."/>
            <person name="Lal K."/>
            <person name="Jena J.K."/>
        </authorList>
    </citation>
    <scope>NUCLEOTIDE SEQUENCE [LARGE SCALE GENOMIC DNA]</scope>
    <source>
        <strain evidence="2">CM1030</strain>
        <tissue evidence="2">Blood</tissue>
    </source>
</reference>
<dbReference type="SUPFAM" id="SSF89837">
    <property type="entry name" value="Doublecortin (DC)"/>
    <property type="match status" value="1"/>
</dbReference>
<keyword evidence="3" id="KW-1185">Reference proteome</keyword>
<sequence>RRFVVNQRQVSTMDAFLNDITLSIGAPLAVRTLYTPRYGHRVTDLSDLQQGAQYVAAGFERFKKL</sequence>
<feature type="non-terminal residue" evidence="2">
    <location>
        <position position="1"/>
    </location>
</feature>
<accession>A0ABD0PWX8</accession>